<feature type="transmembrane region" description="Helical" evidence="2">
    <location>
        <begin position="349"/>
        <end position="368"/>
    </location>
</feature>
<evidence type="ECO:0000256" key="2">
    <source>
        <dbReference type="SAM" id="Phobius"/>
    </source>
</evidence>
<feature type="compositionally biased region" description="Polar residues" evidence="1">
    <location>
        <begin position="59"/>
        <end position="68"/>
    </location>
</feature>
<evidence type="ECO:0000313" key="4">
    <source>
        <dbReference type="Proteomes" id="UP000518752"/>
    </source>
</evidence>
<evidence type="ECO:0000313" key="3">
    <source>
        <dbReference type="EMBL" id="KAF5389846.1"/>
    </source>
</evidence>
<accession>A0A8H5HV17</accession>
<dbReference type="OrthoDB" id="9909019at2759"/>
<feature type="compositionally biased region" description="Low complexity" evidence="1">
    <location>
        <begin position="69"/>
        <end position="98"/>
    </location>
</feature>
<keyword evidence="2" id="KW-1133">Transmembrane helix</keyword>
<keyword evidence="2" id="KW-0812">Transmembrane</keyword>
<dbReference type="EMBL" id="JAACJN010000019">
    <property type="protein sequence ID" value="KAF5389846.1"/>
    <property type="molecule type" value="Genomic_DNA"/>
</dbReference>
<feature type="compositionally biased region" description="Polar residues" evidence="1">
    <location>
        <begin position="269"/>
        <end position="282"/>
    </location>
</feature>
<protein>
    <submittedName>
        <fullName evidence="3">Uncharacterized protein</fullName>
    </submittedName>
</protein>
<keyword evidence="4" id="KW-1185">Reference proteome</keyword>
<reference evidence="3 4" key="1">
    <citation type="journal article" date="2020" name="ISME J.">
        <title>Uncovering the hidden diversity of litter-decomposition mechanisms in mushroom-forming fungi.</title>
        <authorList>
            <person name="Floudas D."/>
            <person name="Bentzer J."/>
            <person name="Ahren D."/>
            <person name="Johansson T."/>
            <person name="Persson P."/>
            <person name="Tunlid A."/>
        </authorList>
    </citation>
    <scope>NUCLEOTIDE SEQUENCE [LARGE SCALE GENOMIC DNA]</scope>
    <source>
        <strain evidence="3 4">CBS 406.79</strain>
    </source>
</reference>
<keyword evidence="2" id="KW-0472">Membrane</keyword>
<sequence>MSSPHSLTFPSNSSPQPGRNSLSQLPLPSGMTTPSPQPATPNSSIIPASAINLKARNPGSPTSMNFPATTHSHIPHTSSTHAGGVQPSSSFFRPSRPRYSPPPDSPSSSNMPSHEEREVFRLSDLGRNSDSTGENSEMAHAASFGLRALEQDSMKGLKQSRDPLLTVGETPTITGKDRSDIARSNRPQHSRKSSRLRTSLDMVFNIRRGASIDSATAAPPSGRFRHKPGHSASSEGFGSIGFHDKRKLHDEERGYSTTHFSSLRRHHSTNSSRNPSSLVSTRYPSRAPAIPAGYKPPHSEAVRTSSGNDRLFAEPMYAPRGQIIRRWQLHPSRNRFFFKGHVLTGGDSPWAFIVCFSVVCAITGLWFGTTCQWWWFHEGAGGKVMVCLGGYLSLIVISCMLKTAFTDPGILPRNLDPDPPYPATSPSEGGVRAPMPRDLRVRTDVATTASTGVIIIVNG</sequence>
<organism evidence="3 4">
    <name type="scientific">Collybiopsis confluens</name>
    <dbReference type="NCBI Taxonomy" id="2823264"/>
    <lineage>
        <taxon>Eukaryota</taxon>
        <taxon>Fungi</taxon>
        <taxon>Dikarya</taxon>
        <taxon>Basidiomycota</taxon>
        <taxon>Agaricomycotina</taxon>
        <taxon>Agaricomycetes</taxon>
        <taxon>Agaricomycetidae</taxon>
        <taxon>Agaricales</taxon>
        <taxon>Marasmiineae</taxon>
        <taxon>Omphalotaceae</taxon>
        <taxon>Collybiopsis</taxon>
    </lineage>
</organism>
<comment type="caution">
    <text evidence="3">The sequence shown here is derived from an EMBL/GenBank/DDBJ whole genome shotgun (WGS) entry which is preliminary data.</text>
</comment>
<feature type="compositionally biased region" description="Polar residues" evidence="1">
    <location>
        <begin position="1"/>
        <end position="46"/>
    </location>
</feature>
<feature type="compositionally biased region" description="Basic residues" evidence="1">
    <location>
        <begin position="186"/>
        <end position="195"/>
    </location>
</feature>
<dbReference type="Proteomes" id="UP000518752">
    <property type="component" value="Unassembled WGS sequence"/>
</dbReference>
<proteinExistence type="predicted"/>
<feature type="transmembrane region" description="Helical" evidence="2">
    <location>
        <begin position="380"/>
        <end position="401"/>
    </location>
</feature>
<feature type="region of interest" description="Disordered" evidence="1">
    <location>
        <begin position="1"/>
        <end position="117"/>
    </location>
</feature>
<feature type="region of interest" description="Disordered" evidence="1">
    <location>
        <begin position="155"/>
        <end position="282"/>
    </location>
</feature>
<dbReference type="AlphaFoldDB" id="A0A8H5HV17"/>
<evidence type="ECO:0000256" key="1">
    <source>
        <dbReference type="SAM" id="MobiDB-lite"/>
    </source>
</evidence>
<gene>
    <name evidence="3" type="ORF">D9757_003654</name>
</gene>
<name>A0A8H5HV17_9AGAR</name>